<organism evidence="2 3">
    <name type="scientific">Ramlibacter tataouinensis</name>
    <dbReference type="NCBI Taxonomy" id="94132"/>
    <lineage>
        <taxon>Bacteria</taxon>
        <taxon>Pseudomonadati</taxon>
        <taxon>Pseudomonadota</taxon>
        <taxon>Betaproteobacteria</taxon>
        <taxon>Burkholderiales</taxon>
        <taxon>Comamonadaceae</taxon>
        <taxon>Ramlibacter</taxon>
    </lineage>
</organism>
<keyword evidence="1" id="KW-0812">Transmembrane</keyword>
<gene>
    <name evidence="2" type="ORF">UC35_15995</name>
</gene>
<keyword evidence="3" id="KW-1185">Reference proteome</keyword>
<evidence type="ECO:0000256" key="1">
    <source>
        <dbReference type="SAM" id="Phobius"/>
    </source>
</evidence>
<keyword evidence="1" id="KW-0472">Membrane</keyword>
<dbReference type="RefSeq" id="WP_061501404.1">
    <property type="nucleotide sequence ID" value="NZ_CP010951.1"/>
</dbReference>
<reference evidence="2 3" key="1">
    <citation type="journal article" date="2014" name="Int. J. Syst. Evol. Microbiol.">
        <title>Ramlibacter solisilvae sp. nov., isolated from forest soil, and emended description of the genus Ramlibacter.</title>
        <authorList>
            <person name="Lee H.J."/>
            <person name="Lee S.H."/>
            <person name="Lee S.S."/>
            <person name="Lee J.S."/>
            <person name="Kim Y."/>
            <person name="Kim S.C."/>
            <person name="Jeon C.O."/>
        </authorList>
    </citation>
    <scope>NUCLEOTIDE SEQUENCE [LARGE SCALE GENOMIC DNA]</scope>
    <source>
        <strain evidence="2 3">5-10</strain>
    </source>
</reference>
<dbReference type="PATRIC" id="fig|94132.3.peg.3258"/>
<dbReference type="AlphaFoldDB" id="A0A127JVZ1"/>
<name>A0A127JVZ1_9BURK</name>
<feature type="transmembrane region" description="Helical" evidence="1">
    <location>
        <begin position="12"/>
        <end position="36"/>
    </location>
</feature>
<feature type="transmembrane region" description="Helical" evidence="1">
    <location>
        <begin position="48"/>
        <end position="69"/>
    </location>
</feature>
<evidence type="ECO:0000313" key="2">
    <source>
        <dbReference type="EMBL" id="AMO24075.1"/>
    </source>
</evidence>
<proteinExistence type="predicted"/>
<dbReference type="Proteomes" id="UP000070433">
    <property type="component" value="Chromosome"/>
</dbReference>
<accession>A0A127JVZ1</accession>
<keyword evidence="1" id="KW-1133">Transmembrane helix</keyword>
<dbReference type="EMBL" id="CP010951">
    <property type="protein sequence ID" value="AMO24075.1"/>
    <property type="molecule type" value="Genomic_DNA"/>
</dbReference>
<dbReference type="OrthoDB" id="8910936at2"/>
<evidence type="ECO:0000313" key="3">
    <source>
        <dbReference type="Proteomes" id="UP000070433"/>
    </source>
</evidence>
<sequence length="81" mass="8765">MKHFLGKSPSGLFATQTLTGHVIRGAVAFALLYLAIEQQHLHPVASLLAGLLAFVAMRGCPVCWTIGLVETIRQRHGVTRS</sequence>
<protein>
    <submittedName>
        <fullName evidence="2">Uncharacterized protein</fullName>
    </submittedName>
</protein>